<dbReference type="Gene3D" id="3.40.50.300">
    <property type="entry name" value="P-loop containing nucleotide triphosphate hydrolases"/>
    <property type="match status" value="1"/>
</dbReference>
<evidence type="ECO:0008006" key="3">
    <source>
        <dbReference type="Google" id="ProtNLM"/>
    </source>
</evidence>
<keyword evidence="2" id="KW-1185">Reference proteome</keyword>
<dbReference type="SUPFAM" id="SSF52540">
    <property type="entry name" value="P-loop containing nucleoside triphosphate hydrolases"/>
    <property type="match status" value="1"/>
</dbReference>
<accession>A0A564YWM2</accession>
<dbReference type="GO" id="GO:0003682">
    <property type="term" value="F:chromatin binding"/>
    <property type="evidence" value="ECO:0007669"/>
    <property type="project" value="TreeGrafter"/>
</dbReference>
<proteinExistence type="predicted"/>
<protein>
    <recommendedName>
        <fullName evidence="3">Helicase C-terminal domain-containing protein</fullName>
    </recommendedName>
</protein>
<dbReference type="EMBL" id="CABIJS010000444">
    <property type="protein sequence ID" value="VUZ51681.1"/>
    <property type="molecule type" value="Genomic_DNA"/>
</dbReference>
<organism evidence="1 2">
    <name type="scientific">Hymenolepis diminuta</name>
    <name type="common">Rat tapeworm</name>
    <dbReference type="NCBI Taxonomy" id="6216"/>
    <lineage>
        <taxon>Eukaryota</taxon>
        <taxon>Metazoa</taxon>
        <taxon>Spiralia</taxon>
        <taxon>Lophotrochozoa</taxon>
        <taxon>Platyhelminthes</taxon>
        <taxon>Cestoda</taxon>
        <taxon>Eucestoda</taxon>
        <taxon>Cyclophyllidea</taxon>
        <taxon>Hymenolepididae</taxon>
        <taxon>Hymenolepis</taxon>
    </lineage>
</organism>
<dbReference type="AlphaFoldDB" id="A0A564YWM2"/>
<feature type="non-terminal residue" evidence="1">
    <location>
        <position position="1"/>
    </location>
</feature>
<evidence type="ECO:0000313" key="2">
    <source>
        <dbReference type="Proteomes" id="UP000321570"/>
    </source>
</evidence>
<dbReference type="Proteomes" id="UP000321570">
    <property type="component" value="Unassembled WGS sequence"/>
</dbReference>
<dbReference type="PANTHER" id="PTHR47161">
    <property type="entry name" value="LYMPHOID-SPECIFIC HELICASE"/>
    <property type="match status" value="1"/>
</dbReference>
<dbReference type="GO" id="GO:0031508">
    <property type="term" value="P:pericentric heterochromatin formation"/>
    <property type="evidence" value="ECO:0007669"/>
    <property type="project" value="TreeGrafter"/>
</dbReference>
<dbReference type="GO" id="GO:0006346">
    <property type="term" value="P:DNA methylation-dependent constitutive heterochromatin formation"/>
    <property type="evidence" value="ECO:0007669"/>
    <property type="project" value="TreeGrafter"/>
</dbReference>
<name>A0A564YWM2_HYMDI</name>
<feature type="non-terminal residue" evidence="1">
    <location>
        <position position="183"/>
    </location>
</feature>
<reference evidence="1 2" key="1">
    <citation type="submission" date="2019-07" db="EMBL/GenBank/DDBJ databases">
        <authorList>
            <person name="Jastrzebski P J."/>
            <person name="Paukszto L."/>
            <person name="Jastrzebski P J."/>
        </authorList>
    </citation>
    <scope>NUCLEOTIDE SEQUENCE [LARGE SCALE GENOMIC DNA]</scope>
    <source>
        <strain evidence="1 2">WMS-il1</strain>
    </source>
</reference>
<evidence type="ECO:0000313" key="1">
    <source>
        <dbReference type="EMBL" id="VUZ51681.1"/>
    </source>
</evidence>
<dbReference type="PANTHER" id="PTHR47161:SF1">
    <property type="entry name" value="LYMPHOID-SPECIFIC HELICASE"/>
    <property type="match status" value="1"/>
</dbReference>
<sequence>CHRLGQEKPVLVLRYLTANSIEERIYTRALAKRELERLLLHDKSKPFTSTMEFDGENEDQSSKGDLKDEIDYRELLNNPTTTSESTVDALNLTDAEIDQILNRGFESEVPETNCPSIFKTVHNESKVCINSEQIETAHLVTSKITEGDTFPNSDELGREKDCCITNTSKDSTLHLGTDFKALE</sequence>
<dbReference type="GO" id="GO:0005721">
    <property type="term" value="C:pericentric heterochromatin"/>
    <property type="evidence" value="ECO:0007669"/>
    <property type="project" value="TreeGrafter"/>
</dbReference>
<dbReference type="InterPro" id="IPR027417">
    <property type="entry name" value="P-loop_NTPase"/>
</dbReference>
<dbReference type="GO" id="GO:0044027">
    <property type="term" value="P:negative regulation of gene expression via chromosomal CpG island methylation"/>
    <property type="evidence" value="ECO:0007669"/>
    <property type="project" value="TreeGrafter"/>
</dbReference>
<gene>
    <name evidence="1" type="ORF">WMSIL1_LOCUS10211</name>
</gene>
<dbReference type="GO" id="GO:0005634">
    <property type="term" value="C:nucleus"/>
    <property type="evidence" value="ECO:0007669"/>
    <property type="project" value="TreeGrafter"/>
</dbReference>